<dbReference type="AlphaFoldDB" id="A0AAG5DK56"/>
<protein>
    <submittedName>
        <fullName evidence="2">Uncharacterized protein</fullName>
    </submittedName>
</protein>
<proteinExistence type="predicted"/>
<feature type="compositionally biased region" description="Basic residues" evidence="1">
    <location>
        <begin position="53"/>
        <end position="63"/>
    </location>
</feature>
<evidence type="ECO:0000313" key="2">
    <source>
        <dbReference type="EnsemblMetazoa" id="ENSAATROPP011390"/>
    </source>
</evidence>
<keyword evidence="3" id="KW-1185">Reference proteome</keyword>
<organism evidence="2 3">
    <name type="scientific">Anopheles atroparvus</name>
    <name type="common">European mosquito</name>
    <dbReference type="NCBI Taxonomy" id="41427"/>
    <lineage>
        <taxon>Eukaryota</taxon>
        <taxon>Metazoa</taxon>
        <taxon>Ecdysozoa</taxon>
        <taxon>Arthropoda</taxon>
        <taxon>Hexapoda</taxon>
        <taxon>Insecta</taxon>
        <taxon>Pterygota</taxon>
        <taxon>Neoptera</taxon>
        <taxon>Endopterygota</taxon>
        <taxon>Diptera</taxon>
        <taxon>Nematocera</taxon>
        <taxon>Culicoidea</taxon>
        <taxon>Culicidae</taxon>
        <taxon>Anophelinae</taxon>
        <taxon>Anopheles</taxon>
    </lineage>
</organism>
<dbReference type="EnsemblMetazoa" id="ENSAATROPT012549">
    <property type="protein sequence ID" value="ENSAATROPP011390"/>
    <property type="gene ID" value="ENSAATROPG010210"/>
</dbReference>
<name>A0AAG5DK56_ANOAO</name>
<feature type="region of interest" description="Disordered" evidence="1">
    <location>
        <begin position="20"/>
        <end position="71"/>
    </location>
</feature>
<evidence type="ECO:0000313" key="3">
    <source>
        <dbReference type="Proteomes" id="UP000075880"/>
    </source>
</evidence>
<reference evidence="2" key="1">
    <citation type="submission" date="2024-04" db="UniProtKB">
        <authorList>
            <consortium name="EnsemblMetazoa"/>
        </authorList>
    </citation>
    <scope>IDENTIFICATION</scope>
    <source>
        <strain evidence="2">EBRO</strain>
    </source>
</reference>
<dbReference type="Proteomes" id="UP000075880">
    <property type="component" value="Unassembled WGS sequence"/>
</dbReference>
<sequence length="71" mass="8705">MPPICAKRRDDYVAIRRTYRSSNRRPSPPGCLKGKEKCPHHSFLPRTSTWYDHRRRRRRRLHHKNDTIEPR</sequence>
<evidence type="ECO:0000256" key="1">
    <source>
        <dbReference type="SAM" id="MobiDB-lite"/>
    </source>
</evidence>
<accession>A0AAG5DK56</accession>